<evidence type="ECO:0000256" key="1">
    <source>
        <dbReference type="ARBA" id="ARBA00010996"/>
    </source>
</evidence>
<dbReference type="InterPro" id="IPR036249">
    <property type="entry name" value="Thioredoxin-like_sf"/>
</dbReference>
<accession>A0A381NK71</accession>
<dbReference type="EMBL" id="UINC01000418">
    <property type="protein sequence ID" value="SUZ54941.1"/>
    <property type="molecule type" value="Genomic_DNA"/>
</dbReference>
<dbReference type="PANTHER" id="PTHR12151">
    <property type="entry name" value="ELECTRON TRANSPORT PROTIN SCO1/SENC FAMILY MEMBER"/>
    <property type="match status" value="1"/>
</dbReference>
<dbReference type="CDD" id="cd02968">
    <property type="entry name" value="SCO"/>
    <property type="match status" value="1"/>
</dbReference>
<evidence type="ECO:0000313" key="2">
    <source>
        <dbReference type="EMBL" id="SUZ54941.1"/>
    </source>
</evidence>
<dbReference type="Gene3D" id="3.40.30.10">
    <property type="entry name" value="Glutaredoxin"/>
    <property type="match status" value="1"/>
</dbReference>
<gene>
    <name evidence="2" type="ORF">METZ01_LOCUS7795</name>
</gene>
<name>A0A381NK71_9ZZZZ</name>
<evidence type="ECO:0008006" key="3">
    <source>
        <dbReference type="Google" id="ProtNLM"/>
    </source>
</evidence>
<dbReference type="SUPFAM" id="SSF52833">
    <property type="entry name" value="Thioredoxin-like"/>
    <property type="match status" value="1"/>
</dbReference>
<protein>
    <recommendedName>
        <fullName evidence="3">Thioredoxin domain-containing protein</fullName>
    </recommendedName>
</protein>
<dbReference type="Pfam" id="PF02630">
    <property type="entry name" value="SCO1-SenC"/>
    <property type="match status" value="1"/>
</dbReference>
<sequence>MNGRQKNSRQLSLRSLLSTYKPLPQALLAGVFFAILIFTSCDNQNHLAGTKLSNHKGYSYSLLDHGGKVVTNSSRKSTITVLTFMFTRCTDVCPIVTSTIRTALRNGLEDEKVQVHIITVDPEQDTPEAAIQFVEKWNLPSNWSFISGKEQDLRPIWNSYFVNPVNSNGNSKSGVASLKSAMDRRYKVIHTAPVFVLDRDGIARVLHTNPIDPIQLARDIEIIGSR</sequence>
<organism evidence="2">
    <name type="scientific">marine metagenome</name>
    <dbReference type="NCBI Taxonomy" id="408172"/>
    <lineage>
        <taxon>unclassified sequences</taxon>
        <taxon>metagenomes</taxon>
        <taxon>ecological metagenomes</taxon>
    </lineage>
</organism>
<dbReference type="AlphaFoldDB" id="A0A381NK71"/>
<comment type="similarity">
    <text evidence="1">Belongs to the SCO1/2 family.</text>
</comment>
<proteinExistence type="inferred from homology"/>
<dbReference type="PANTHER" id="PTHR12151:SF25">
    <property type="entry name" value="LINALOOL DEHYDRATASE_ISOMERASE DOMAIN-CONTAINING PROTEIN"/>
    <property type="match status" value="1"/>
</dbReference>
<reference evidence="2" key="1">
    <citation type="submission" date="2018-05" db="EMBL/GenBank/DDBJ databases">
        <authorList>
            <person name="Lanie J.A."/>
            <person name="Ng W.-L."/>
            <person name="Kazmierczak K.M."/>
            <person name="Andrzejewski T.M."/>
            <person name="Davidsen T.M."/>
            <person name="Wayne K.J."/>
            <person name="Tettelin H."/>
            <person name="Glass J.I."/>
            <person name="Rusch D."/>
            <person name="Podicherti R."/>
            <person name="Tsui H.-C.T."/>
            <person name="Winkler M.E."/>
        </authorList>
    </citation>
    <scope>NUCLEOTIDE SEQUENCE</scope>
</reference>
<dbReference type="InterPro" id="IPR003782">
    <property type="entry name" value="SCO1/SenC"/>
</dbReference>